<sequence length="407" mass="41252">MGNECYLYLGRVMPAWLFALMFTAFAFATDDYVIAGVLPAIAADTGVSEAAAGQLVTVFSLAFAIGAPFASVTTATWSRRRLLTGALLLFVAANWAAALTDSYALLMALRVVAALAAAAVVPAAYAIATALAPEGRAGRYLALVMGGLTGSLAFGVPLGTWVGGAFGWQATFVLGGALGLIALIAIRVTLPDPPAAPAMPIRERIAPLARARVLLGLLGIVAIVMGSMMLLTYLAPFLRDLAGVGATALGWVFVLAGVAGLVGGQLGGRAADGWGADRALLAGVAGFTAVMALFTGLWWLRPMPLLALLPLLALWAAVSWWIPPPAQTRLLALAGSAGPQALALNSSAVYVGVSLGGAAGGLLLEAAGPGVLPAGSAVVEVIALALFWTAARLARREEAGRSVAASP</sequence>
<dbReference type="EMBL" id="BAAAHQ010000015">
    <property type="protein sequence ID" value="GAA0928688.1"/>
    <property type="molecule type" value="Genomic_DNA"/>
</dbReference>
<gene>
    <name evidence="8" type="ORF">GCM10009560_31940</name>
</gene>
<dbReference type="InterPro" id="IPR036259">
    <property type="entry name" value="MFS_trans_sf"/>
</dbReference>
<evidence type="ECO:0000256" key="6">
    <source>
        <dbReference type="SAM" id="Phobius"/>
    </source>
</evidence>
<keyword evidence="2" id="KW-1003">Cell membrane</keyword>
<feature type="transmembrane region" description="Helical" evidence="6">
    <location>
        <begin position="105"/>
        <end position="128"/>
    </location>
</feature>
<dbReference type="InterPro" id="IPR011701">
    <property type="entry name" value="MFS"/>
</dbReference>
<comment type="subcellular location">
    <subcellularLocation>
        <location evidence="1">Cell membrane</location>
        <topology evidence="1">Multi-pass membrane protein</topology>
    </subcellularLocation>
</comment>
<feature type="transmembrane region" description="Helical" evidence="6">
    <location>
        <begin position="168"/>
        <end position="190"/>
    </location>
</feature>
<dbReference type="InterPro" id="IPR020846">
    <property type="entry name" value="MFS_dom"/>
</dbReference>
<feature type="transmembrane region" description="Helical" evidence="6">
    <location>
        <begin position="279"/>
        <end position="299"/>
    </location>
</feature>
<reference evidence="8 9" key="1">
    <citation type="journal article" date="2019" name="Int. J. Syst. Evol. Microbiol.">
        <title>The Global Catalogue of Microorganisms (GCM) 10K type strain sequencing project: providing services to taxonomists for standard genome sequencing and annotation.</title>
        <authorList>
            <consortium name="The Broad Institute Genomics Platform"/>
            <consortium name="The Broad Institute Genome Sequencing Center for Infectious Disease"/>
            <person name="Wu L."/>
            <person name="Ma J."/>
        </authorList>
    </citation>
    <scope>NUCLEOTIDE SEQUENCE [LARGE SCALE GENOMIC DNA]</scope>
    <source>
        <strain evidence="8 9">JCM 11136</strain>
    </source>
</reference>
<keyword evidence="9" id="KW-1185">Reference proteome</keyword>
<evidence type="ECO:0000313" key="8">
    <source>
        <dbReference type="EMBL" id="GAA0928688.1"/>
    </source>
</evidence>
<comment type="caution">
    <text evidence="8">The sequence shown here is derived from an EMBL/GenBank/DDBJ whole genome shotgun (WGS) entry which is preliminary data.</text>
</comment>
<feature type="transmembrane region" description="Helical" evidence="6">
    <location>
        <begin position="211"/>
        <end position="235"/>
    </location>
</feature>
<keyword evidence="4 6" id="KW-1133">Transmembrane helix</keyword>
<dbReference type="SUPFAM" id="SSF103473">
    <property type="entry name" value="MFS general substrate transporter"/>
    <property type="match status" value="1"/>
</dbReference>
<dbReference type="Gene3D" id="1.20.1250.20">
    <property type="entry name" value="MFS general substrate transporter like domains"/>
    <property type="match status" value="2"/>
</dbReference>
<feature type="transmembrane region" description="Helical" evidence="6">
    <location>
        <begin position="370"/>
        <end position="391"/>
    </location>
</feature>
<name>A0ABN1PIM0_9ACTN</name>
<evidence type="ECO:0000313" key="9">
    <source>
        <dbReference type="Proteomes" id="UP001501578"/>
    </source>
</evidence>
<evidence type="ECO:0000256" key="2">
    <source>
        <dbReference type="ARBA" id="ARBA00022475"/>
    </source>
</evidence>
<feature type="transmembrane region" description="Helical" evidence="6">
    <location>
        <begin position="82"/>
        <end position="99"/>
    </location>
</feature>
<dbReference type="Proteomes" id="UP001501578">
    <property type="component" value="Unassembled WGS sequence"/>
</dbReference>
<keyword evidence="3 6" id="KW-0812">Transmembrane</keyword>
<evidence type="ECO:0000259" key="7">
    <source>
        <dbReference type="PROSITE" id="PS50850"/>
    </source>
</evidence>
<dbReference type="PANTHER" id="PTHR43124:SF10">
    <property type="entry name" value="PURINE EFFLUX PUMP PBUE"/>
    <property type="match status" value="1"/>
</dbReference>
<feature type="transmembrane region" description="Helical" evidence="6">
    <location>
        <begin position="51"/>
        <end position="70"/>
    </location>
</feature>
<evidence type="ECO:0000256" key="1">
    <source>
        <dbReference type="ARBA" id="ARBA00004651"/>
    </source>
</evidence>
<feature type="transmembrane region" description="Helical" evidence="6">
    <location>
        <begin position="140"/>
        <end position="162"/>
    </location>
</feature>
<protein>
    <submittedName>
        <fullName evidence="8">MFS transporter</fullName>
    </submittedName>
</protein>
<dbReference type="InterPro" id="IPR050189">
    <property type="entry name" value="MFS_Efflux_Transporters"/>
</dbReference>
<feature type="domain" description="Major facilitator superfamily (MFS) profile" evidence="7">
    <location>
        <begin position="16"/>
        <end position="392"/>
    </location>
</feature>
<feature type="transmembrane region" description="Helical" evidence="6">
    <location>
        <begin position="241"/>
        <end position="267"/>
    </location>
</feature>
<dbReference type="CDD" id="cd17324">
    <property type="entry name" value="MFS_NepI_like"/>
    <property type="match status" value="1"/>
</dbReference>
<organism evidence="8 9">
    <name type="scientific">Nonomuraea longicatena</name>
    <dbReference type="NCBI Taxonomy" id="83682"/>
    <lineage>
        <taxon>Bacteria</taxon>
        <taxon>Bacillati</taxon>
        <taxon>Actinomycetota</taxon>
        <taxon>Actinomycetes</taxon>
        <taxon>Streptosporangiales</taxon>
        <taxon>Streptosporangiaceae</taxon>
        <taxon>Nonomuraea</taxon>
    </lineage>
</organism>
<dbReference type="PROSITE" id="PS50850">
    <property type="entry name" value="MFS"/>
    <property type="match status" value="1"/>
</dbReference>
<feature type="transmembrane region" description="Helical" evidence="6">
    <location>
        <begin position="305"/>
        <end position="322"/>
    </location>
</feature>
<dbReference type="Pfam" id="PF07690">
    <property type="entry name" value="MFS_1"/>
    <property type="match status" value="1"/>
</dbReference>
<evidence type="ECO:0000256" key="3">
    <source>
        <dbReference type="ARBA" id="ARBA00022692"/>
    </source>
</evidence>
<feature type="transmembrane region" description="Helical" evidence="6">
    <location>
        <begin position="342"/>
        <end position="364"/>
    </location>
</feature>
<proteinExistence type="predicted"/>
<evidence type="ECO:0000256" key="4">
    <source>
        <dbReference type="ARBA" id="ARBA00022989"/>
    </source>
</evidence>
<accession>A0ABN1PIM0</accession>
<evidence type="ECO:0000256" key="5">
    <source>
        <dbReference type="ARBA" id="ARBA00023136"/>
    </source>
</evidence>
<dbReference type="PANTHER" id="PTHR43124">
    <property type="entry name" value="PURINE EFFLUX PUMP PBUE"/>
    <property type="match status" value="1"/>
</dbReference>
<keyword evidence="5 6" id="KW-0472">Membrane</keyword>